<comment type="caution">
    <text evidence="1">The sequence shown here is derived from an EMBL/GenBank/DDBJ whole genome shotgun (WGS) entry which is preliminary data.</text>
</comment>
<accession>A0ABQ4ZR78</accession>
<reference evidence="1" key="2">
    <citation type="submission" date="2022-01" db="EMBL/GenBank/DDBJ databases">
        <authorList>
            <person name="Yamashiro T."/>
            <person name="Shiraishi A."/>
            <person name="Satake H."/>
            <person name="Nakayama K."/>
        </authorList>
    </citation>
    <scope>NUCLEOTIDE SEQUENCE</scope>
</reference>
<proteinExistence type="predicted"/>
<sequence length="261" mass="28839">MRIEALQSLNNEAPVINAEPISVVHPLNIDKKIVDSHNISFDDGGLSLIGLDAPSYLEEGKRSMIAGKRKVVERGSPLDVDSDPDIYGKLDPSTYLREISIEQLCDIHDKAYMRQAVLDNVLNGRTQELISGLHKARASCDTMSMASTEVDSLRHDRAVVALRVILDAVMKLIHSDEMGVLIARLVKASIIYGRCTAFEEVAELKKPFVLEEMSGYCPSSKKEYDQAGNDLANASYPFLAELTADPHAYVEQLLSKKPQLL</sequence>
<protein>
    <submittedName>
        <fullName evidence="1">Uncharacterized protein</fullName>
    </submittedName>
</protein>
<reference evidence="1" key="1">
    <citation type="journal article" date="2022" name="Int. J. Mol. Sci.">
        <title>Draft Genome of Tanacetum Coccineum: Genomic Comparison of Closely Related Tanacetum-Family Plants.</title>
        <authorList>
            <person name="Yamashiro T."/>
            <person name="Shiraishi A."/>
            <person name="Nakayama K."/>
            <person name="Satake H."/>
        </authorList>
    </citation>
    <scope>NUCLEOTIDE SEQUENCE</scope>
</reference>
<evidence type="ECO:0000313" key="1">
    <source>
        <dbReference type="EMBL" id="GJS91672.1"/>
    </source>
</evidence>
<keyword evidence="2" id="KW-1185">Reference proteome</keyword>
<name>A0ABQ4ZR78_9ASTR</name>
<organism evidence="1 2">
    <name type="scientific">Tanacetum coccineum</name>
    <dbReference type="NCBI Taxonomy" id="301880"/>
    <lineage>
        <taxon>Eukaryota</taxon>
        <taxon>Viridiplantae</taxon>
        <taxon>Streptophyta</taxon>
        <taxon>Embryophyta</taxon>
        <taxon>Tracheophyta</taxon>
        <taxon>Spermatophyta</taxon>
        <taxon>Magnoliopsida</taxon>
        <taxon>eudicotyledons</taxon>
        <taxon>Gunneridae</taxon>
        <taxon>Pentapetalae</taxon>
        <taxon>asterids</taxon>
        <taxon>campanulids</taxon>
        <taxon>Asterales</taxon>
        <taxon>Asteraceae</taxon>
        <taxon>Asteroideae</taxon>
        <taxon>Anthemideae</taxon>
        <taxon>Anthemidinae</taxon>
        <taxon>Tanacetum</taxon>
    </lineage>
</organism>
<dbReference type="EMBL" id="BQNB010011524">
    <property type="protein sequence ID" value="GJS91672.1"/>
    <property type="molecule type" value="Genomic_DNA"/>
</dbReference>
<gene>
    <name evidence="1" type="ORF">Tco_0774308</name>
</gene>
<evidence type="ECO:0000313" key="2">
    <source>
        <dbReference type="Proteomes" id="UP001151760"/>
    </source>
</evidence>
<dbReference type="Proteomes" id="UP001151760">
    <property type="component" value="Unassembled WGS sequence"/>
</dbReference>